<reference evidence="1 2" key="1">
    <citation type="submission" date="2019-05" db="EMBL/GenBank/DDBJ databases">
        <title>Panacibacter sp. strain 17mud1-8 Genome sequencing and assembly.</title>
        <authorList>
            <person name="Chhetri G."/>
        </authorList>
    </citation>
    <scope>NUCLEOTIDE SEQUENCE [LARGE SCALE GENOMIC DNA]</scope>
    <source>
        <strain evidence="1 2">17mud1-8</strain>
    </source>
</reference>
<protein>
    <submittedName>
        <fullName evidence="1">Uncharacterized protein</fullName>
    </submittedName>
</protein>
<dbReference type="Proteomes" id="UP000305848">
    <property type="component" value="Unassembled WGS sequence"/>
</dbReference>
<proteinExistence type="predicted"/>
<dbReference type="EMBL" id="SZQL01000002">
    <property type="protein sequence ID" value="TKK70895.1"/>
    <property type="molecule type" value="Genomic_DNA"/>
</dbReference>
<gene>
    <name evidence="1" type="ORF">FC093_04155</name>
</gene>
<keyword evidence="2" id="KW-1185">Reference proteome</keyword>
<evidence type="ECO:0000313" key="2">
    <source>
        <dbReference type="Proteomes" id="UP000305848"/>
    </source>
</evidence>
<evidence type="ECO:0000313" key="1">
    <source>
        <dbReference type="EMBL" id="TKK70895.1"/>
    </source>
</evidence>
<name>A0A4U3L6M6_9BACT</name>
<comment type="caution">
    <text evidence="1">The sequence shown here is derived from an EMBL/GenBank/DDBJ whole genome shotgun (WGS) entry which is preliminary data.</text>
</comment>
<dbReference type="AlphaFoldDB" id="A0A4U3L6M6"/>
<organism evidence="1 2">
    <name type="scientific">Ilyomonas limi</name>
    <dbReference type="NCBI Taxonomy" id="2575867"/>
    <lineage>
        <taxon>Bacteria</taxon>
        <taxon>Pseudomonadati</taxon>
        <taxon>Bacteroidota</taxon>
        <taxon>Chitinophagia</taxon>
        <taxon>Chitinophagales</taxon>
        <taxon>Chitinophagaceae</taxon>
        <taxon>Ilyomonas</taxon>
    </lineage>
</organism>
<sequence length="76" mass="9047">MKIMTIQVPDDSVDFVEKFVERIGGSVETKAKEKKESKRVQVRKYKPLDFFGTWSDIDLDPKIYRKQLWRKAPELE</sequence>
<dbReference type="RefSeq" id="WP_137260494.1">
    <property type="nucleotide sequence ID" value="NZ_SZQL01000002.1"/>
</dbReference>
<accession>A0A4U3L6M6</accession>